<keyword evidence="1" id="KW-0732">Signal</keyword>
<evidence type="ECO:0000313" key="3">
    <source>
        <dbReference type="Proteomes" id="UP000638313"/>
    </source>
</evidence>
<keyword evidence="3" id="KW-1185">Reference proteome</keyword>
<evidence type="ECO:0000313" key="2">
    <source>
        <dbReference type="EMBL" id="GHF55127.1"/>
    </source>
</evidence>
<evidence type="ECO:0008006" key="4">
    <source>
        <dbReference type="Google" id="ProtNLM"/>
    </source>
</evidence>
<evidence type="ECO:0000256" key="1">
    <source>
        <dbReference type="SAM" id="SignalP"/>
    </source>
</evidence>
<dbReference type="EMBL" id="BNBD01000008">
    <property type="protein sequence ID" value="GHF55127.1"/>
    <property type="molecule type" value="Genomic_DNA"/>
</dbReference>
<dbReference type="AlphaFoldDB" id="A0A919B4V1"/>
<sequence>MPGTVSALLATALVTGLATATPARAQDAYYGCPAGAVCLYARDAESGWSGLDPKRITNVYWSYGAHNLSNVVGLHWLANNQTPDSSPNAWAETCTRYNGVNCTKQILPRMAIQLDFTPINSIVLDRP</sequence>
<name>A0A919B4V1_9ACTN</name>
<comment type="caution">
    <text evidence="2">The sequence shown here is derived from an EMBL/GenBank/DDBJ whole genome shotgun (WGS) entry which is preliminary data.</text>
</comment>
<dbReference type="Proteomes" id="UP000638313">
    <property type="component" value="Unassembled WGS sequence"/>
</dbReference>
<proteinExistence type="predicted"/>
<reference evidence="2" key="2">
    <citation type="submission" date="2020-09" db="EMBL/GenBank/DDBJ databases">
        <authorList>
            <person name="Sun Q."/>
            <person name="Ohkuma M."/>
        </authorList>
    </citation>
    <scope>NUCLEOTIDE SEQUENCE</scope>
    <source>
        <strain evidence="2">JCM 4059</strain>
    </source>
</reference>
<gene>
    <name evidence="2" type="ORF">GCM10010218_40650</name>
</gene>
<reference evidence="2" key="1">
    <citation type="journal article" date="2014" name="Int. J. Syst. Evol. Microbiol.">
        <title>Complete genome sequence of Corynebacterium casei LMG S-19264T (=DSM 44701T), isolated from a smear-ripened cheese.</title>
        <authorList>
            <consortium name="US DOE Joint Genome Institute (JGI-PGF)"/>
            <person name="Walter F."/>
            <person name="Albersmeier A."/>
            <person name="Kalinowski J."/>
            <person name="Ruckert C."/>
        </authorList>
    </citation>
    <scope>NUCLEOTIDE SEQUENCE</scope>
    <source>
        <strain evidence="2">JCM 4059</strain>
    </source>
</reference>
<organism evidence="2 3">
    <name type="scientific">Streptomyces mashuensis</name>
    <dbReference type="NCBI Taxonomy" id="33904"/>
    <lineage>
        <taxon>Bacteria</taxon>
        <taxon>Bacillati</taxon>
        <taxon>Actinomycetota</taxon>
        <taxon>Actinomycetes</taxon>
        <taxon>Kitasatosporales</taxon>
        <taxon>Streptomycetaceae</taxon>
        <taxon>Streptomyces</taxon>
    </lineage>
</organism>
<protein>
    <recommendedName>
        <fullName evidence="4">Peptidase inhibitor family I36</fullName>
    </recommendedName>
</protein>
<accession>A0A919B4V1</accession>
<feature type="chain" id="PRO_5037134931" description="Peptidase inhibitor family I36" evidence="1">
    <location>
        <begin position="26"/>
        <end position="127"/>
    </location>
</feature>
<feature type="signal peptide" evidence="1">
    <location>
        <begin position="1"/>
        <end position="25"/>
    </location>
</feature>